<evidence type="ECO:0000256" key="7">
    <source>
        <dbReference type="RuleBase" id="RU363032"/>
    </source>
</evidence>
<comment type="similarity">
    <text evidence="7">Belongs to the binding-protein-dependent transport system permease family.</text>
</comment>
<dbReference type="Proteomes" id="UP001165124">
    <property type="component" value="Unassembled WGS sequence"/>
</dbReference>
<feature type="transmembrane region" description="Helical" evidence="7">
    <location>
        <begin position="221"/>
        <end position="242"/>
    </location>
</feature>
<keyword evidence="2 7" id="KW-0813">Transport</keyword>
<keyword evidence="5 7" id="KW-1133">Transmembrane helix</keyword>
<proteinExistence type="inferred from homology"/>
<dbReference type="GO" id="GO:0055085">
    <property type="term" value="P:transmembrane transport"/>
    <property type="evidence" value="ECO:0007669"/>
    <property type="project" value="InterPro"/>
</dbReference>
<comment type="subcellular location">
    <subcellularLocation>
        <location evidence="1 7">Cell membrane</location>
        <topology evidence="1 7">Multi-pass membrane protein</topology>
    </subcellularLocation>
</comment>
<evidence type="ECO:0000256" key="1">
    <source>
        <dbReference type="ARBA" id="ARBA00004651"/>
    </source>
</evidence>
<evidence type="ECO:0000256" key="3">
    <source>
        <dbReference type="ARBA" id="ARBA00022475"/>
    </source>
</evidence>
<comment type="caution">
    <text evidence="10">The sequence shown here is derived from an EMBL/GenBank/DDBJ whole genome shotgun (WGS) entry which is preliminary data.</text>
</comment>
<feature type="transmembrane region" description="Helical" evidence="7">
    <location>
        <begin position="131"/>
        <end position="150"/>
    </location>
</feature>
<evidence type="ECO:0000256" key="5">
    <source>
        <dbReference type="ARBA" id="ARBA00022989"/>
    </source>
</evidence>
<evidence type="ECO:0000256" key="4">
    <source>
        <dbReference type="ARBA" id="ARBA00022692"/>
    </source>
</evidence>
<feature type="compositionally biased region" description="Low complexity" evidence="8">
    <location>
        <begin position="1"/>
        <end position="21"/>
    </location>
</feature>
<accession>A0A9W6Q0E5</accession>
<feature type="transmembrane region" description="Helical" evidence="7">
    <location>
        <begin position="190"/>
        <end position="209"/>
    </location>
</feature>
<feature type="region of interest" description="Disordered" evidence="8">
    <location>
        <begin position="1"/>
        <end position="22"/>
    </location>
</feature>
<dbReference type="InterPro" id="IPR035906">
    <property type="entry name" value="MetI-like_sf"/>
</dbReference>
<feature type="transmembrane region" description="Helical" evidence="7">
    <location>
        <begin position="98"/>
        <end position="119"/>
    </location>
</feature>
<dbReference type="InterPro" id="IPR000515">
    <property type="entry name" value="MetI-like"/>
</dbReference>
<dbReference type="PANTHER" id="PTHR43005">
    <property type="entry name" value="BLR7065 PROTEIN"/>
    <property type="match status" value="1"/>
</dbReference>
<evidence type="ECO:0000259" key="9">
    <source>
        <dbReference type="PROSITE" id="PS50928"/>
    </source>
</evidence>
<dbReference type="CDD" id="cd06261">
    <property type="entry name" value="TM_PBP2"/>
    <property type="match status" value="1"/>
</dbReference>
<protein>
    <submittedName>
        <fullName evidence="10">Sugar ABC transporter permease</fullName>
    </submittedName>
</protein>
<dbReference type="EMBL" id="BSRZ01000028">
    <property type="protein sequence ID" value="GLW67605.1"/>
    <property type="molecule type" value="Genomic_DNA"/>
</dbReference>
<evidence type="ECO:0000256" key="6">
    <source>
        <dbReference type="ARBA" id="ARBA00023136"/>
    </source>
</evidence>
<sequence>MTGPTAPAAPADAAGGTARPTPRARRVRLLPGFEGRMMAPGLLLLAALSIVPFLAIIVMSLARVRLLGGVGLDWVGVDNWKRFFTDPDLGWIWVRTGVYFTLTVGLEMLLGLGLALAVWRLARGRNAALTLLLLPMFAAPVIVGLLGRFLTDSTFGLYTWLLRQVGYDGDILGSKASAFTAVVLMDVWEWTPLVTLIALAGLTSIPASVREAAAIDGAGGWSMLVHIILPSISNVLLVALLIRSMDAIRYFDVIWATTGGGPADATKTVPVRLYETAFRFFDLGYAAAIGLAMLAASIVVARAFIRVLDREGLTR</sequence>
<dbReference type="GO" id="GO:0005886">
    <property type="term" value="C:plasma membrane"/>
    <property type="evidence" value="ECO:0007669"/>
    <property type="project" value="UniProtKB-SubCell"/>
</dbReference>
<keyword evidence="6 7" id="KW-0472">Membrane</keyword>
<evidence type="ECO:0000256" key="2">
    <source>
        <dbReference type="ARBA" id="ARBA00022448"/>
    </source>
</evidence>
<evidence type="ECO:0000313" key="10">
    <source>
        <dbReference type="EMBL" id="GLW67605.1"/>
    </source>
</evidence>
<organism evidence="10 11">
    <name type="scientific">Actinomadura rubrobrunea</name>
    <dbReference type="NCBI Taxonomy" id="115335"/>
    <lineage>
        <taxon>Bacteria</taxon>
        <taxon>Bacillati</taxon>
        <taxon>Actinomycetota</taxon>
        <taxon>Actinomycetes</taxon>
        <taxon>Streptosporangiales</taxon>
        <taxon>Thermomonosporaceae</taxon>
        <taxon>Actinomadura</taxon>
    </lineage>
</organism>
<dbReference type="PANTHER" id="PTHR43005:SF1">
    <property type="entry name" value="SPERMIDINE_PUTRESCINE TRANSPORT SYSTEM PERMEASE PROTEIN"/>
    <property type="match status" value="1"/>
</dbReference>
<dbReference type="SUPFAM" id="SSF161098">
    <property type="entry name" value="MetI-like"/>
    <property type="match status" value="1"/>
</dbReference>
<dbReference type="PROSITE" id="PS50928">
    <property type="entry name" value="ABC_TM1"/>
    <property type="match status" value="1"/>
</dbReference>
<feature type="transmembrane region" description="Helical" evidence="7">
    <location>
        <begin position="42"/>
        <end position="62"/>
    </location>
</feature>
<dbReference type="RefSeq" id="WP_217998714.1">
    <property type="nucleotide sequence ID" value="NZ_BSRZ01000028.1"/>
</dbReference>
<reference evidence="10" key="1">
    <citation type="submission" date="2023-02" db="EMBL/GenBank/DDBJ databases">
        <title>Actinomadura rubrobrunea NBRC 14622.</title>
        <authorList>
            <person name="Ichikawa N."/>
            <person name="Sato H."/>
            <person name="Tonouchi N."/>
        </authorList>
    </citation>
    <scope>NUCLEOTIDE SEQUENCE</scope>
    <source>
        <strain evidence="10">NBRC 14622</strain>
    </source>
</reference>
<evidence type="ECO:0000256" key="8">
    <source>
        <dbReference type="SAM" id="MobiDB-lite"/>
    </source>
</evidence>
<feature type="domain" description="ABC transmembrane type-1" evidence="9">
    <location>
        <begin position="93"/>
        <end position="304"/>
    </location>
</feature>
<keyword evidence="4 7" id="KW-0812">Transmembrane</keyword>
<feature type="transmembrane region" description="Helical" evidence="7">
    <location>
        <begin position="283"/>
        <end position="305"/>
    </location>
</feature>
<name>A0A9W6Q0E5_9ACTN</name>
<keyword evidence="11" id="KW-1185">Reference proteome</keyword>
<keyword evidence="3" id="KW-1003">Cell membrane</keyword>
<dbReference type="AlphaFoldDB" id="A0A9W6Q0E5"/>
<evidence type="ECO:0000313" key="11">
    <source>
        <dbReference type="Proteomes" id="UP001165124"/>
    </source>
</evidence>
<dbReference type="Gene3D" id="1.10.3720.10">
    <property type="entry name" value="MetI-like"/>
    <property type="match status" value="1"/>
</dbReference>
<gene>
    <name evidence="10" type="ORF">Arub01_58480</name>
</gene>
<dbReference type="Pfam" id="PF00528">
    <property type="entry name" value="BPD_transp_1"/>
    <property type="match status" value="1"/>
</dbReference>